<dbReference type="AlphaFoldDB" id="A0A2T5BXZ3"/>
<dbReference type="PIRSF" id="PIRSF039012">
    <property type="entry name" value="ASP"/>
    <property type="match status" value="1"/>
</dbReference>
<comment type="caution">
    <text evidence="6">The sequence shown here is derived from an EMBL/GenBank/DDBJ whole genome shotgun (WGS) entry which is preliminary data.</text>
</comment>
<dbReference type="RefSeq" id="WP_107823645.1">
    <property type="nucleotide sequence ID" value="NZ_OY782574.1"/>
</dbReference>
<keyword evidence="2" id="KW-0479">Metal-binding</keyword>
<name>A0A2T5BXZ3_9BACT</name>
<dbReference type="InterPro" id="IPR043795">
    <property type="entry name" value="N-alpha-Ac-DABA-like"/>
</dbReference>
<dbReference type="SUPFAM" id="SSF53187">
    <property type="entry name" value="Zn-dependent exopeptidases"/>
    <property type="match status" value="1"/>
</dbReference>
<evidence type="ECO:0000259" key="5">
    <source>
        <dbReference type="Pfam" id="PF24827"/>
    </source>
</evidence>
<dbReference type="GO" id="GO:0046872">
    <property type="term" value="F:metal ion binding"/>
    <property type="evidence" value="ECO:0007669"/>
    <property type="project" value="UniProtKB-KW"/>
</dbReference>
<dbReference type="InterPro" id="IPR053138">
    <property type="entry name" value="N-alpha-Ac-DABA_deacetylase"/>
</dbReference>
<dbReference type="CDD" id="cd06251">
    <property type="entry name" value="M14_ASTE_ASPA-like"/>
    <property type="match status" value="1"/>
</dbReference>
<evidence type="ECO:0000313" key="6">
    <source>
        <dbReference type="EMBL" id="PTN05967.1"/>
    </source>
</evidence>
<dbReference type="PANTHER" id="PTHR37326">
    <property type="entry name" value="BLL3975 PROTEIN"/>
    <property type="match status" value="1"/>
</dbReference>
<dbReference type="Proteomes" id="UP000243525">
    <property type="component" value="Unassembled WGS sequence"/>
</dbReference>
<dbReference type="PANTHER" id="PTHR37326:SF2">
    <property type="entry name" value="SUCCINYLGLUTAMATE DESUCCINYLASE_ASPARTOACYLASE FAMILY PROTEIN"/>
    <property type="match status" value="1"/>
</dbReference>
<dbReference type="EMBL" id="QAAD01000024">
    <property type="protein sequence ID" value="PTN05967.1"/>
    <property type="molecule type" value="Genomic_DNA"/>
</dbReference>
<feature type="domain" description="Succinylglutamate desuccinylase/Aspartoacylase catalytic" evidence="5">
    <location>
        <begin position="47"/>
        <end position="226"/>
    </location>
</feature>
<proteinExistence type="predicted"/>
<keyword evidence="7" id="KW-1185">Reference proteome</keyword>
<dbReference type="GO" id="GO:0016811">
    <property type="term" value="F:hydrolase activity, acting on carbon-nitrogen (but not peptide) bonds, in linear amides"/>
    <property type="evidence" value="ECO:0007669"/>
    <property type="project" value="InterPro"/>
</dbReference>
<evidence type="ECO:0000256" key="1">
    <source>
        <dbReference type="ARBA" id="ARBA00001947"/>
    </source>
</evidence>
<protein>
    <recommendedName>
        <fullName evidence="5">Succinylglutamate desuccinylase/Aspartoacylase catalytic domain-containing protein</fullName>
    </recommendedName>
</protein>
<organism evidence="6 7">
    <name type="scientific">Mangrovibacterium marinum</name>
    <dbReference type="NCBI Taxonomy" id="1639118"/>
    <lineage>
        <taxon>Bacteria</taxon>
        <taxon>Pseudomonadati</taxon>
        <taxon>Bacteroidota</taxon>
        <taxon>Bacteroidia</taxon>
        <taxon>Marinilabiliales</taxon>
        <taxon>Prolixibacteraceae</taxon>
        <taxon>Mangrovibacterium</taxon>
    </lineage>
</organism>
<evidence type="ECO:0000313" key="7">
    <source>
        <dbReference type="Proteomes" id="UP000243525"/>
    </source>
</evidence>
<dbReference type="GO" id="GO:0016788">
    <property type="term" value="F:hydrolase activity, acting on ester bonds"/>
    <property type="evidence" value="ECO:0007669"/>
    <property type="project" value="InterPro"/>
</dbReference>
<dbReference type="OrthoDB" id="9782876at2"/>
<evidence type="ECO:0000256" key="3">
    <source>
        <dbReference type="ARBA" id="ARBA00022801"/>
    </source>
</evidence>
<reference evidence="6 7" key="1">
    <citation type="submission" date="2018-04" db="EMBL/GenBank/DDBJ databases">
        <title>Genomic Encyclopedia of Archaeal and Bacterial Type Strains, Phase II (KMG-II): from individual species to whole genera.</title>
        <authorList>
            <person name="Goeker M."/>
        </authorList>
    </citation>
    <scope>NUCLEOTIDE SEQUENCE [LARGE SCALE GENOMIC DNA]</scope>
    <source>
        <strain evidence="6 7">DSM 28823</strain>
    </source>
</reference>
<comment type="cofactor">
    <cofactor evidence="1">
        <name>Zn(2+)</name>
        <dbReference type="ChEBI" id="CHEBI:29105"/>
    </cofactor>
</comment>
<accession>A0A2T5BXZ3</accession>
<keyword evidence="3" id="KW-0378">Hydrolase</keyword>
<dbReference type="Gene3D" id="3.40.630.10">
    <property type="entry name" value="Zn peptidases"/>
    <property type="match status" value="1"/>
</dbReference>
<evidence type="ECO:0000256" key="2">
    <source>
        <dbReference type="ARBA" id="ARBA00022723"/>
    </source>
</evidence>
<dbReference type="InterPro" id="IPR055438">
    <property type="entry name" value="AstE_AspA_cat"/>
</dbReference>
<keyword evidence="4" id="KW-0862">Zinc</keyword>
<dbReference type="Pfam" id="PF24827">
    <property type="entry name" value="AstE_AspA_cat"/>
    <property type="match status" value="1"/>
</dbReference>
<gene>
    <name evidence="6" type="ORF">C8N47_12430</name>
</gene>
<evidence type="ECO:0000256" key="4">
    <source>
        <dbReference type="ARBA" id="ARBA00022833"/>
    </source>
</evidence>
<sequence length="320" mass="35525">MKNQPLQLLGVTIPAGRKTIINLETARLHTHNKIEVPVIVERAKEAGPVLLLIGGIHGNEVNGVEIIRGLIAHKYNKPSRGTVICIPALNVLGFLNKSREFPDGKDLNRMFPGTQNGSLASLFAWNLMHKILPAADYIVDFHTGGANRFNSSQIRVGKEHPELLELARIFHPRFIVMAPDREKSFREAATKAGKKILLFEGGKSLDIHNRITQRGVNGVLRLMHHLDMRDYTNEIADMNGSDPILIRRSSWIRARHGGLFRFQVKDGAKVEKGDIIGSISDPYGAFERAVKIPESGYIIGLNHAPIIYQGDALIHLGKTD</sequence>